<dbReference type="VEuPathDB" id="FungiDB:I7I53_08037"/>
<name>A0A8A1LKA4_AJEC8</name>
<evidence type="ECO:0000313" key="3">
    <source>
        <dbReference type="Proteomes" id="UP000663419"/>
    </source>
</evidence>
<feature type="compositionally biased region" description="Basic residues" evidence="1">
    <location>
        <begin position="26"/>
        <end position="51"/>
    </location>
</feature>
<protein>
    <submittedName>
        <fullName evidence="2">Uncharacterized protein</fullName>
    </submittedName>
</protein>
<reference evidence="2" key="1">
    <citation type="submission" date="2021-01" db="EMBL/GenBank/DDBJ databases">
        <title>Chromosome-level genome assembly of a human fungal pathogen reveals clustering of transcriptionally co-regulated genes.</title>
        <authorList>
            <person name="Voorhies M."/>
            <person name="Cohen S."/>
            <person name="Shea T.P."/>
            <person name="Petrus S."/>
            <person name="Munoz J.F."/>
            <person name="Poplawski S."/>
            <person name="Goldman W.E."/>
            <person name="Michael T."/>
            <person name="Cuomo C.A."/>
            <person name="Sil A."/>
            <person name="Beyhan S."/>
        </authorList>
    </citation>
    <scope>NUCLEOTIDE SEQUENCE</scope>
    <source>
        <strain evidence="2">H88</strain>
    </source>
</reference>
<feature type="region of interest" description="Disordered" evidence="1">
    <location>
        <begin position="26"/>
        <end position="54"/>
    </location>
</feature>
<dbReference type="AlphaFoldDB" id="A0A8A1LKA4"/>
<evidence type="ECO:0000313" key="2">
    <source>
        <dbReference type="EMBL" id="QSS52412.1"/>
    </source>
</evidence>
<evidence type="ECO:0000256" key="1">
    <source>
        <dbReference type="SAM" id="MobiDB-lite"/>
    </source>
</evidence>
<dbReference type="EMBL" id="CP069103">
    <property type="protein sequence ID" value="QSS52412.1"/>
    <property type="molecule type" value="Genomic_DNA"/>
</dbReference>
<accession>A0A8A1LKA4</accession>
<sequence>MRWLGLHVGQLFSSITKISEKVWYKKTKERKGKGKERENPKKKKKKKKKKRSEWASIGRGECSLAATKVLGAKCTPFSDNS</sequence>
<organism evidence="2 3">
    <name type="scientific">Ajellomyces capsulatus (strain H88)</name>
    <name type="common">Darling's disease fungus</name>
    <name type="synonym">Histoplasma capsulatum</name>
    <dbReference type="NCBI Taxonomy" id="544711"/>
    <lineage>
        <taxon>Eukaryota</taxon>
        <taxon>Fungi</taxon>
        <taxon>Dikarya</taxon>
        <taxon>Ascomycota</taxon>
        <taxon>Pezizomycotina</taxon>
        <taxon>Eurotiomycetes</taxon>
        <taxon>Eurotiomycetidae</taxon>
        <taxon>Onygenales</taxon>
        <taxon>Ajellomycetaceae</taxon>
        <taxon>Histoplasma</taxon>
    </lineage>
</organism>
<dbReference type="Proteomes" id="UP000663419">
    <property type="component" value="Chromosome 2"/>
</dbReference>
<proteinExistence type="predicted"/>
<gene>
    <name evidence="2" type="ORF">I7I53_08037</name>
</gene>